<evidence type="ECO:0000256" key="2">
    <source>
        <dbReference type="ARBA" id="ARBA00022737"/>
    </source>
</evidence>
<dbReference type="Gene3D" id="2.120.10.80">
    <property type="entry name" value="Kelch-type beta propeller"/>
    <property type="match status" value="1"/>
</dbReference>
<evidence type="ECO:0000313" key="4">
    <source>
        <dbReference type="EMBL" id="KAJ5072280.1"/>
    </source>
</evidence>
<dbReference type="GO" id="GO:0005737">
    <property type="term" value="C:cytoplasm"/>
    <property type="evidence" value="ECO:0007669"/>
    <property type="project" value="TreeGrafter"/>
</dbReference>
<dbReference type="EMBL" id="JAPDFW010000081">
    <property type="protein sequence ID" value="KAJ5072280.1"/>
    <property type="molecule type" value="Genomic_DNA"/>
</dbReference>
<name>A0A9Q0LH01_ANAIG</name>
<evidence type="ECO:0000313" key="5">
    <source>
        <dbReference type="Proteomes" id="UP001149090"/>
    </source>
</evidence>
<comment type="caution">
    <text evidence="4">The sequence shown here is derived from an EMBL/GenBank/DDBJ whole genome shotgun (WGS) entry which is preliminary data.</text>
</comment>
<dbReference type="PANTHER" id="PTHR15526:SF5">
    <property type="entry name" value="MUSKELIN"/>
    <property type="match status" value="1"/>
</dbReference>
<dbReference type="OrthoDB" id="10052615at2759"/>
<dbReference type="InterPro" id="IPR052456">
    <property type="entry name" value="CTLH_complex_component"/>
</dbReference>
<keyword evidence="5" id="KW-1185">Reference proteome</keyword>
<keyword evidence="1" id="KW-0880">Kelch repeat</keyword>
<evidence type="ECO:0000256" key="1">
    <source>
        <dbReference type="ARBA" id="ARBA00022441"/>
    </source>
</evidence>
<accession>A0A9Q0LH01</accession>
<evidence type="ECO:0000259" key="3">
    <source>
        <dbReference type="Pfam" id="PF24981"/>
    </source>
</evidence>
<dbReference type="InterPro" id="IPR015915">
    <property type="entry name" value="Kelch-typ_b-propeller"/>
</dbReference>
<dbReference type="AlphaFoldDB" id="A0A9Q0LH01"/>
<gene>
    <name evidence="4" type="ORF">M0811_01294</name>
</gene>
<sequence>MQQNPPIKSTKILLQYLQEKNYDSIFSKLQKKTNIQIQHECLTELEKYILNGDFESTEKIITNLEKEAIFEKFVANNLPIYHLKHRKIEESPPPRSSQSMCFDPQKKTVFLIGGIYEKHKLHDFWKFEMDKKIWTKLDSPFKISGDEKDSNKDGQFKIHKKETVYKLFWNPSNSNLYVFRQFTNEKIPLQLFAYNFQASVWEFIETVIDPQTPNFIHSDIVMDHFDGMLYCFCGSQNSVVGFYQFDLKNLKWNLLSQTTKNNEVILTRENCSLMLDSKNFGDKVIIICGGKYDEDPLSDIILFNTKTQQFTIHHPNIYKQGIRKDSLIRSFLDEEDAKIYLLCENNKRDIKTPKRELWVYDIAGRNWGECQLKTQKTKENKTLFDYREGHSTLFDINSKTIHFFFGIVHKQNYREKLQWERLQMKYKRTVFMNDSFQLVIEPKKDLKGVLSSLLFIIRKELFLELLDEGNQLLCVELLQNKITPLVNQDSWAENKELRVLSNLIFSTKPLNHDKTKSREKILQLIMQNLPNEMKAPKTKLSDII</sequence>
<proteinExistence type="predicted"/>
<dbReference type="InterPro" id="IPR006594">
    <property type="entry name" value="LisH"/>
</dbReference>
<dbReference type="OMA" id="MGHCMEY"/>
<organism evidence="4 5">
    <name type="scientific">Anaeramoeba ignava</name>
    <name type="common">Anaerobic marine amoeba</name>
    <dbReference type="NCBI Taxonomy" id="1746090"/>
    <lineage>
        <taxon>Eukaryota</taxon>
        <taxon>Metamonada</taxon>
        <taxon>Anaeramoebidae</taxon>
        <taxon>Anaeramoeba</taxon>
    </lineage>
</organism>
<reference evidence="4" key="1">
    <citation type="submission" date="2022-10" db="EMBL/GenBank/DDBJ databases">
        <title>Novel sulphate-reducing endosymbionts in the free-living metamonad Anaeramoeba.</title>
        <authorList>
            <person name="Jerlstrom-Hultqvist J."/>
            <person name="Cepicka I."/>
            <person name="Gallot-Lavallee L."/>
            <person name="Salas-Leiva D."/>
            <person name="Curtis B.A."/>
            <person name="Zahonova K."/>
            <person name="Pipaliya S."/>
            <person name="Dacks J."/>
            <person name="Roger A.J."/>
        </authorList>
    </citation>
    <scope>NUCLEOTIDE SEQUENCE</scope>
    <source>
        <strain evidence="4">BMAN</strain>
    </source>
</reference>
<dbReference type="SUPFAM" id="SSF117281">
    <property type="entry name" value="Kelch motif"/>
    <property type="match status" value="2"/>
</dbReference>
<keyword evidence="2" id="KW-0677">Repeat</keyword>
<dbReference type="PROSITE" id="PS50896">
    <property type="entry name" value="LISH"/>
    <property type="match status" value="1"/>
</dbReference>
<feature type="domain" description="Attractin/MKLN-like beta-propeller" evidence="3">
    <location>
        <begin position="87"/>
        <end position="295"/>
    </location>
</feature>
<dbReference type="Pfam" id="PF24981">
    <property type="entry name" value="Beta-prop_ATRN-LZTR1"/>
    <property type="match status" value="1"/>
</dbReference>
<dbReference type="InterPro" id="IPR056737">
    <property type="entry name" value="Beta-prop_ATRN-MKLN-like"/>
</dbReference>
<protein>
    <submittedName>
        <fullName evidence="4">Muskelin</fullName>
    </submittedName>
</protein>
<dbReference type="Proteomes" id="UP001149090">
    <property type="component" value="Unassembled WGS sequence"/>
</dbReference>
<dbReference type="PANTHER" id="PTHR15526">
    <property type="entry name" value="MUSKELIN"/>
    <property type="match status" value="1"/>
</dbReference>